<protein>
    <submittedName>
        <fullName evidence="1">4014_t:CDS:1</fullName>
    </submittedName>
</protein>
<gene>
    <name evidence="1" type="ORF">FMOSSE_LOCUS3901</name>
</gene>
<comment type="caution">
    <text evidence="1">The sequence shown here is derived from an EMBL/GenBank/DDBJ whole genome shotgun (WGS) entry which is preliminary data.</text>
</comment>
<sequence>MVKTPKPPNVAAPIKRQDKQSLYSFGGLDDNCVASPLVLLGEIFFRKLVQFRKSFDISMG</sequence>
<dbReference type="EMBL" id="CAJVPP010000620">
    <property type="protein sequence ID" value="CAG8498352.1"/>
    <property type="molecule type" value="Genomic_DNA"/>
</dbReference>
<dbReference type="Proteomes" id="UP000789375">
    <property type="component" value="Unassembled WGS sequence"/>
</dbReference>
<proteinExistence type="predicted"/>
<name>A0A9N8ZK15_FUNMO</name>
<evidence type="ECO:0000313" key="1">
    <source>
        <dbReference type="EMBL" id="CAG8498352.1"/>
    </source>
</evidence>
<accession>A0A9N8ZK15</accession>
<reference evidence="1" key="1">
    <citation type="submission" date="2021-06" db="EMBL/GenBank/DDBJ databases">
        <authorList>
            <person name="Kallberg Y."/>
            <person name="Tangrot J."/>
            <person name="Rosling A."/>
        </authorList>
    </citation>
    <scope>NUCLEOTIDE SEQUENCE</scope>
    <source>
        <strain evidence="1">87-6 pot B 2015</strain>
    </source>
</reference>
<keyword evidence="2" id="KW-1185">Reference proteome</keyword>
<evidence type="ECO:0000313" key="2">
    <source>
        <dbReference type="Proteomes" id="UP000789375"/>
    </source>
</evidence>
<organism evidence="1 2">
    <name type="scientific">Funneliformis mosseae</name>
    <name type="common">Endomycorrhizal fungus</name>
    <name type="synonym">Glomus mosseae</name>
    <dbReference type="NCBI Taxonomy" id="27381"/>
    <lineage>
        <taxon>Eukaryota</taxon>
        <taxon>Fungi</taxon>
        <taxon>Fungi incertae sedis</taxon>
        <taxon>Mucoromycota</taxon>
        <taxon>Glomeromycotina</taxon>
        <taxon>Glomeromycetes</taxon>
        <taxon>Glomerales</taxon>
        <taxon>Glomeraceae</taxon>
        <taxon>Funneliformis</taxon>
    </lineage>
</organism>
<dbReference type="AlphaFoldDB" id="A0A9N8ZK15"/>